<evidence type="ECO:0000256" key="7">
    <source>
        <dbReference type="ARBA" id="ARBA00023049"/>
    </source>
</evidence>
<keyword evidence="6 10" id="KW-0862">Zinc</keyword>
<keyword evidence="7" id="KW-0482">Metalloprotease</keyword>
<proteinExistence type="inferred from homology"/>
<organism evidence="14 15">
    <name type="scientific">Tagetes erecta</name>
    <name type="common">African marigold</name>
    <dbReference type="NCBI Taxonomy" id="13708"/>
    <lineage>
        <taxon>Eukaryota</taxon>
        <taxon>Viridiplantae</taxon>
        <taxon>Streptophyta</taxon>
        <taxon>Embryophyta</taxon>
        <taxon>Tracheophyta</taxon>
        <taxon>Spermatophyta</taxon>
        <taxon>Magnoliopsida</taxon>
        <taxon>eudicotyledons</taxon>
        <taxon>Gunneridae</taxon>
        <taxon>Pentapetalae</taxon>
        <taxon>asterids</taxon>
        <taxon>campanulids</taxon>
        <taxon>Asterales</taxon>
        <taxon>Asteraceae</taxon>
        <taxon>Asteroideae</taxon>
        <taxon>Heliantheae alliance</taxon>
        <taxon>Tageteae</taxon>
        <taxon>Tagetes</taxon>
    </lineage>
</organism>
<feature type="domain" description="Peptidase metallopeptidase" evidence="13">
    <location>
        <begin position="126"/>
        <end position="279"/>
    </location>
</feature>
<feature type="binding site" evidence="10">
    <location>
        <position position="190"/>
    </location>
    <ligand>
        <name>Zn(2+)</name>
        <dbReference type="ChEBI" id="CHEBI:29105"/>
        <label>1</label>
    </ligand>
</feature>
<dbReference type="GO" id="GO:0006508">
    <property type="term" value="P:proteolysis"/>
    <property type="evidence" value="ECO:0007669"/>
    <property type="project" value="UniProtKB-KW"/>
</dbReference>
<keyword evidence="4 12" id="KW-0732">Signal</keyword>
<feature type="binding site" evidence="10">
    <location>
        <position position="211"/>
    </location>
    <ligand>
        <name>Zn(2+)</name>
        <dbReference type="ChEBI" id="CHEBI:29105"/>
        <label>1</label>
    </ligand>
</feature>
<evidence type="ECO:0000256" key="4">
    <source>
        <dbReference type="ARBA" id="ARBA00022729"/>
    </source>
</evidence>
<dbReference type="Pfam" id="PF00413">
    <property type="entry name" value="Peptidase_M10"/>
    <property type="match status" value="1"/>
</dbReference>
<dbReference type="InterPro" id="IPR036365">
    <property type="entry name" value="PGBD-like_sf"/>
</dbReference>
<dbReference type="GO" id="GO:0030574">
    <property type="term" value="P:collagen catabolic process"/>
    <property type="evidence" value="ECO:0007669"/>
    <property type="project" value="TreeGrafter"/>
</dbReference>
<dbReference type="Proteomes" id="UP001229421">
    <property type="component" value="Unassembled WGS sequence"/>
</dbReference>
<dbReference type="SUPFAM" id="SSF47090">
    <property type="entry name" value="PGBD-like"/>
    <property type="match status" value="1"/>
</dbReference>
<comment type="cofactor">
    <cofactor evidence="10">
        <name>Zn(2+)</name>
        <dbReference type="ChEBI" id="CHEBI:29105"/>
    </cofactor>
    <text evidence="10">Binds 2 Zn(2+) ions per subunit.</text>
</comment>
<keyword evidence="2" id="KW-0645">Protease</keyword>
<dbReference type="SMART" id="SM00235">
    <property type="entry name" value="ZnMc"/>
    <property type="match status" value="1"/>
</dbReference>
<feature type="binding site" evidence="10">
    <location>
        <position position="235"/>
    </location>
    <ligand>
        <name>Zn(2+)</name>
        <dbReference type="ChEBI" id="CHEBI:29105"/>
        <label>2</label>
        <note>catalytic</note>
    </ligand>
</feature>
<evidence type="ECO:0000256" key="9">
    <source>
        <dbReference type="PIRSR" id="PIRSR621190-1"/>
    </source>
</evidence>
<feature type="chain" id="PRO_5042064293" description="Peptidase metallopeptidase domain-containing protein" evidence="12">
    <location>
        <begin position="21"/>
        <end position="279"/>
    </location>
</feature>
<dbReference type="EMBL" id="JAUHHV010000002">
    <property type="protein sequence ID" value="KAK1432822.1"/>
    <property type="molecule type" value="Genomic_DNA"/>
</dbReference>
<feature type="short sequence motif" description="Cysteine switch" evidence="11">
    <location>
        <begin position="99"/>
        <end position="118"/>
    </location>
</feature>
<accession>A0AAD8L6I1</accession>
<keyword evidence="15" id="KW-1185">Reference proteome</keyword>
<feature type="binding site" evidence="10">
    <location>
        <position position="239"/>
    </location>
    <ligand>
        <name>Zn(2+)</name>
        <dbReference type="ChEBI" id="CHEBI:29105"/>
        <label>2</label>
        <note>catalytic</note>
    </ligand>
</feature>
<feature type="binding site" evidence="10">
    <location>
        <position position="253"/>
    </location>
    <ligand>
        <name>Zn(2+)</name>
        <dbReference type="ChEBI" id="CHEBI:29105"/>
        <label>2</label>
        <note>catalytic</note>
    </ligand>
</feature>
<feature type="binding site" description="in inhibited form" evidence="10">
    <location>
        <position position="101"/>
    </location>
    <ligand>
        <name>Zn(2+)</name>
        <dbReference type="ChEBI" id="CHEBI:29105"/>
        <label>2</label>
        <note>catalytic</note>
    </ligand>
</feature>
<evidence type="ECO:0000256" key="6">
    <source>
        <dbReference type="ARBA" id="ARBA00022833"/>
    </source>
</evidence>
<evidence type="ECO:0000256" key="1">
    <source>
        <dbReference type="ARBA" id="ARBA00009614"/>
    </source>
</evidence>
<feature type="binding site" evidence="10">
    <location>
        <position position="188"/>
    </location>
    <ligand>
        <name>Zn(2+)</name>
        <dbReference type="ChEBI" id="CHEBI:29105"/>
        <label>1</label>
    </ligand>
</feature>
<evidence type="ECO:0000256" key="11">
    <source>
        <dbReference type="PIRSR" id="PIRSR621190-5"/>
    </source>
</evidence>
<gene>
    <name evidence="14" type="ORF">QVD17_09723</name>
</gene>
<keyword evidence="8" id="KW-0865">Zymogen</keyword>
<dbReference type="PANTHER" id="PTHR10201">
    <property type="entry name" value="MATRIX METALLOPROTEINASE"/>
    <property type="match status" value="1"/>
</dbReference>
<dbReference type="PANTHER" id="PTHR10201:SF292">
    <property type="entry name" value="MATRILYSIN"/>
    <property type="match status" value="1"/>
</dbReference>
<feature type="signal peptide" evidence="12">
    <location>
        <begin position="1"/>
        <end position="20"/>
    </location>
</feature>
<dbReference type="InterPro" id="IPR021190">
    <property type="entry name" value="Pept_M10A"/>
</dbReference>
<dbReference type="InterPro" id="IPR002477">
    <property type="entry name" value="Peptidoglycan-bd-like"/>
</dbReference>
<evidence type="ECO:0000313" key="14">
    <source>
        <dbReference type="EMBL" id="KAK1432822.1"/>
    </source>
</evidence>
<comment type="caution">
    <text evidence="14">The sequence shown here is derived from an EMBL/GenBank/DDBJ whole genome shotgun (WGS) entry which is preliminary data.</text>
</comment>
<dbReference type="InterPro" id="IPR001818">
    <property type="entry name" value="Pept_M10_metallopeptidase"/>
</dbReference>
<evidence type="ECO:0000313" key="15">
    <source>
        <dbReference type="Proteomes" id="UP001229421"/>
    </source>
</evidence>
<keyword evidence="10" id="KW-0106">Calcium</keyword>
<dbReference type="InterPro" id="IPR024079">
    <property type="entry name" value="MetalloPept_cat_dom_sf"/>
</dbReference>
<evidence type="ECO:0000256" key="5">
    <source>
        <dbReference type="ARBA" id="ARBA00022801"/>
    </source>
</evidence>
<keyword evidence="5" id="KW-0378">Hydrolase</keyword>
<evidence type="ECO:0000259" key="13">
    <source>
        <dbReference type="SMART" id="SM00235"/>
    </source>
</evidence>
<dbReference type="PRINTS" id="PR00138">
    <property type="entry name" value="MATRIXIN"/>
</dbReference>
<dbReference type="InterPro" id="IPR006026">
    <property type="entry name" value="Peptidase_Metallo"/>
</dbReference>
<dbReference type="AlphaFoldDB" id="A0AAD8L6I1"/>
<sequence length="279" mass="31260">MASNLIILCVLLFLISLTKGDNTIKRLQGCHIGSKVQGLHDVKLYLAQYGYLNYQNPNSAKSDEFDQELEVAVKEYQNFYHLNVTGTLDAPTISTMLKPRCGQPDIVTNQTTLPHGVVSHYQFFPNNPRWRKSRLTYAFGSNFPINYVDPVVRALNRWAFETGRYFSFARVYTYPNSDLKISWEMGDHGDGSVFVNGVLAHAYSPPDGRFHYNANQNWAIGAKASAFDVETVALHEIGHLLGLGHSQYQNAIMWSMISSGTVKGLNSDDIQGIKALYGI</sequence>
<evidence type="ECO:0000256" key="2">
    <source>
        <dbReference type="ARBA" id="ARBA00022670"/>
    </source>
</evidence>
<dbReference type="Pfam" id="PF01471">
    <property type="entry name" value="PG_binding_1"/>
    <property type="match status" value="1"/>
</dbReference>
<dbReference type="PROSITE" id="PS00546">
    <property type="entry name" value="CYSTEINE_SWITCH"/>
    <property type="match status" value="1"/>
</dbReference>
<dbReference type="SUPFAM" id="SSF55486">
    <property type="entry name" value="Metalloproteases ('zincins'), catalytic domain"/>
    <property type="match status" value="1"/>
</dbReference>
<dbReference type="GO" id="GO:0031012">
    <property type="term" value="C:extracellular matrix"/>
    <property type="evidence" value="ECO:0007669"/>
    <property type="project" value="InterPro"/>
</dbReference>
<feature type="binding site" evidence="10">
    <location>
        <position position="245"/>
    </location>
    <ligand>
        <name>Zn(2+)</name>
        <dbReference type="ChEBI" id="CHEBI:29105"/>
        <label>2</label>
        <note>catalytic</note>
    </ligand>
</feature>
<evidence type="ECO:0000256" key="8">
    <source>
        <dbReference type="ARBA" id="ARBA00023145"/>
    </source>
</evidence>
<evidence type="ECO:0000256" key="3">
    <source>
        <dbReference type="ARBA" id="ARBA00022723"/>
    </source>
</evidence>
<comment type="similarity">
    <text evidence="1">Belongs to the peptidase M10A family. Matrix metalloproteinases (MMPs) subfamily.</text>
</comment>
<reference evidence="14" key="1">
    <citation type="journal article" date="2023" name="bioRxiv">
        <title>Improved chromosome-level genome assembly for marigold (Tagetes erecta).</title>
        <authorList>
            <person name="Jiang F."/>
            <person name="Yuan L."/>
            <person name="Wang S."/>
            <person name="Wang H."/>
            <person name="Xu D."/>
            <person name="Wang A."/>
            <person name="Fan W."/>
        </authorList>
    </citation>
    <scope>NUCLEOTIDE SEQUENCE</scope>
    <source>
        <strain evidence="14">WSJ</strain>
        <tissue evidence="14">Leaf</tissue>
    </source>
</reference>
<feature type="binding site" evidence="10">
    <location>
        <position position="178"/>
    </location>
    <ligand>
        <name>Ca(2+)</name>
        <dbReference type="ChEBI" id="CHEBI:29108"/>
        <label>2</label>
    </ligand>
</feature>
<dbReference type="GO" id="GO:0008270">
    <property type="term" value="F:zinc ion binding"/>
    <property type="evidence" value="ECO:0007669"/>
    <property type="project" value="InterPro"/>
</dbReference>
<feature type="binding site" evidence="10">
    <location>
        <position position="201"/>
    </location>
    <ligand>
        <name>Zn(2+)</name>
        <dbReference type="ChEBI" id="CHEBI:29105"/>
        <label>1</label>
    </ligand>
</feature>
<comment type="cofactor">
    <cofactor evidence="10">
        <name>Ca(2+)</name>
        <dbReference type="ChEBI" id="CHEBI:29108"/>
    </cofactor>
    <text evidence="10">Can bind about 5 Ca(2+) ions per subunit.</text>
</comment>
<protein>
    <recommendedName>
        <fullName evidence="13">Peptidase metallopeptidase domain-containing protein</fullName>
    </recommendedName>
</protein>
<evidence type="ECO:0000256" key="10">
    <source>
        <dbReference type="PIRSR" id="PIRSR621190-2"/>
    </source>
</evidence>
<dbReference type="Gene3D" id="3.40.390.10">
    <property type="entry name" value="Collagenase (Catalytic Domain)"/>
    <property type="match status" value="1"/>
</dbReference>
<evidence type="ECO:0000256" key="12">
    <source>
        <dbReference type="SAM" id="SignalP"/>
    </source>
</evidence>
<dbReference type="GO" id="GO:0004222">
    <property type="term" value="F:metalloendopeptidase activity"/>
    <property type="evidence" value="ECO:0007669"/>
    <property type="project" value="InterPro"/>
</dbReference>
<dbReference type="InterPro" id="IPR021158">
    <property type="entry name" value="Pept_M10A_Zn_BS"/>
</dbReference>
<dbReference type="GO" id="GO:0030198">
    <property type="term" value="P:extracellular matrix organization"/>
    <property type="evidence" value="ECO:0007669"/>
    <property type="project" value="TreeGrafter"/>
</dbReference>
<keyword evidence="3 10" id="KW-0479">Metal-binding</keyword>
<name>A0AAD8L6I1_TARER</name>
<feature type="active site" evidence="9">
    <location>
        <position position="236"/>
    </location>
</feature>